<proteinExistence type="predicted"/>
<gene>
    <name evidence="1" type="ORF">J4050_08055</name>
</gene>
<dbReference type="EMBL" id="JAGEVF010000005">
    <property type="protein sequence ID" value="MBO3116695.1"/>
    <property type="molecule type" value="Genomic_DNA"/>
</dbReference>
<keyword evidence="2" id="KW-1185">Reference proteome</keyword>
<organism evidence="1 2">
    <name type="scientific">Winogradskyella pelagia</name>
    <dbReference type="NCBI Taxonomy" id="2819984"/>
    <lineage>
        <taxon>Bacteria</taxon>
        <taxon>Pseudomonadati</taxon>
        <taxon>Bacteroidota</taxon>
        <taxon>Flavobacteriia</taxon>
        <taxon>Flavobacteriales</taxon>
        <taxon>Flavobacteriaceae</taxon>
        <taxon>Winogradskyella</taxon>
    </lineage>
</organism>
<evidence type="ECO:0000313" key="1">
    <source>
        <dbReference type="EMBL" id="MBO3116695.1"/>
    </source>
</evidence>
<dbReference type="Proteomes" id="UP000676776">
    <property type="component" value="Unassembled WGS sequence"/>
</dbReference>
<dbReference type="Gene3D" id="3.90.1480.10">
    <property type="entry name" value="Alpha-2,3-sialyltransferase"/>
    <property type="match status" value="1"/>
</dbReference>
<sequence>MTKVFKLIRAKVKKLLKKDVLFPENTELKNIFSSHSKGFILGSAPSINKLDLKKLDKDALMISMGNFHEHPDIKTINPQVHIFASSHPPITENVFKNWFARAEEMLPKDTIVFVEQKDFELAKSVFKSRQLYQYAYGGNFPIDFSKRIVSPTTVAMVAIQLGYYMGLEELNLLGIDHDWQNKEGYFHFYDHSKPSLEFYLKQDGIITEKPAFTGRQPKERLYSYCRTYKLYESFKMKANSRNFEIYNADPNSDFDAFEKKEITI</sequence>
<dbReference type="RefSeq" id="WP_208154062.1">
    <property type="nucleotide sequence ID" value="NZ_JAGEVF010000005.1"/>
</dbReference>
<evidence type="ECO:0000313" key="2">
    <source>
        <dbReference type="Proteomes" id="UP000676776"/>
    </source>
</evidence>
<accession>A0ABS3T4N8</accession>
<name>A0ABS3T4N8_9FLAO</name>
<reference evidence="1 2" key="1">
    <citation type="submission" date="2021-03" db="EMBL/GenBank/DDBJ databases">
        <title>Winogradskyella sp. nov., isolated from costal sediment.</title>
        <authorList>
            <person name="Gao C."/>
        </authorList>
    </citation>
    <scope>NUCLEOTIDE SEQUENCE [LARGE SCALE GENOMIC DNA]</scope>
    <source>
        <strain evidence="1 2">DF17</strain>
    </source>
</reference>
<comment type="caution">
    <text evidence="1">The sequence shown here is derived from an EMBL/GenBank/DDBJ whole genome shotgun (WGS) entry which is preliminary data.</text>
</comment>
<evidence type="ECO:0008006" key="3">
    <source>
        <dbReference type="Google" id="ProtNLM"/>
    </source>
</evidence>
<protein>
    <recommendedName>
        <fullName evidence="3">DUF115 domain-containing protein</fullName>
    </recommendedName>
</protein>